<sequence length="48" mass="5556">EKMGNDSPMVQRCLYYDGMKTNINNISVPMNNFLERSKSLIKLFSKIS</sequence>
<evidence type="ECO:0000313" key="1">
    <source>
        <dbReference type="EMBL" id="SBR75290.1"/>
    </source>
</evidence>
<name>A0A1A8P1V5_9TELE</name>
<organism evidence="1">
    <name type="scientific">Nothobranchius rachovii</name>
    <name type="common">bluefin notho</name>
    <dbReference type="NCBI Taxonomy" id="451742"/>
    <lineage>
        <taxon>Eukaryota</taxon>
        <taxon>Metazoa</taxon>
        <taxon>Chordata</taxon>
        <taxon>Craniata</taxon>
        <taxon>Vertebrata</taxon>
        <taxon>Euteleostomi</taxon>
        <taxon>Actinopterygii</taxon>
        <taxon>Neopterygii</taxon>
        <taxon>Teleostei</taxon>
        <taxon>Neoteleostei</taxon>
        <taxon>Acanthomorphata</taxon>
        <taxon>Ovalentaria</taxon>
        <taxon>Atherinomorphae</taxon>
        <taxon>Cyprinodontiformes</taxon>
        <taxon>Nothobranchiidae</taxon>
        <taxon>Nothobranchius</taxon>
    </lineage>
</organism>
<reference evidence="1" key="2">
    <citation type="submission" date="2016-06" db="EMBL/GenBank/DDBJ databases">
        <title>The genome of a short-lived fish provides insights into sex chromosome evolution and the genetic control of aging.</title>
        <authorList>
            <person name="Reichwald K."/>
            <person name="Felder M."/>
            <person name="Petzold A."/>
            <person name="Koch P."/>
            <person name="Groth M."/>
            <person name="Platzer M."/>
        </authorList>
    </citation>
    <scope>NUCLEOTIDE SEQUENCE</scope>
    <source>
        <tissue evidence="1">Brain</tissue>
    </source>
</reference>
<gene>
    <name evidence="1" type="primary">SI:DKEY-71D15.2</name>
</gene>
<dbReference type="AlphaFoldDB" id="A0A1A8P1V5"/>
<proteinExistence type="predicted"/>
<dbReference type="EMBL" id="HAEH01004964">
    <property type="protein sequence ID" value="SBR75290.1"/>
    <property type="molecule type" value="Transcribed_RNA"/>
</dbReference>
<accession>A0A1A8P1V5</accession>
<feature type="non-terminal residue" evidence="1">
    <location>
        <position position="1"/>
    </location>
</feature>
<protein>
    <submittedName>
        <fullName evidence="1">Si:dkey-71d15.2</fullName>
    </submittedName>
</protein>
<reference evidence="1" key="1">
    <citation type="submission" date="2016-05" db="EMBL/GenBank/DDBJ databases">
        <authorList>
            <person name="Lavstsen T."/>
            <person name="Jespersen J.S."/>
        </authorList>
    </citation>
    <scope>NUCLEOTIDE SEQUENCE</scope>
    <source>
        <tissue evidence="1">Brain</tissue>
    </source>
</reference>